<name>A0A380P8N8_WEIVI</name>
<accession>A0A380P8N8</accession>
<sequence length="38" mass="4328">MLENLVKSKESLTVVTEDTTLSEALMIIEDFNYRALPI</sequence>
<dbReference type="EMBL" id="UHIV01000009">
    <property type="protein sequence ID" value="SUP61599.1"/>
    <property type="molecule type" value="Genomic_DNA"/>
</dbReference>
<evidence type="ECO:0008006" key="3">
    <source>
        <dbReference type="Google" id="ProtNLM"/>
    </source>
</evidence>
<gene>
    <name evidence="1" type="ORF">NCTC13645_02766</name>
</gene>
<protein>
    <recommendedName>
        <fullName evidence="3">CBS domain-containing protein</fullName>
    </recommendedName>
</protein>
<proteinExistence type="predicted"/>
<dbReference type="Proteomes" id="UP000254621">
    <property type="component" value="Unassembled WGS sequence"/>
</dbReference>
<evidence type="ECO:0000313" key="2">
    <source>
        <dbReference type="Proteomes" id="UP000254621"/>
    </source>
</evidence>
<organism evidence="1 2">
    <name type="scientific">Weissella viridescens</name>
    <name type="common">Lactobacillus viridescens</name>
    <dbReference type="NCBI Taxonomy" id="1629"/>
    <lineage>
        <taxon>Bacteria</taxon>
        <taxon>Bacillati</taxon>
        <taxon>Bacillota</taxon>
        <taxon>Bacilli</taxon>
        <taxon>Lactobacillales</taxon>
        <taxon>Lactobacillaceae</taxon>
        <taxon>Weissella</taxon>
    </lineage>
</organism>
<dbReference type="AlphaFoldDB" id="A0A380P8N8"/>
<reference evidence="1 2" key="1">
    <citation type="submission" date="2018-06" db="EMBL/GenBank/DDBJ databases">
        <authorList>
            <consortium name="Pathogen Informatics"/>
            <person name="Doyle S."/>
        </authorList>
    </citation>
    <scope>NUCLEOTIDE SEQUENCE [LARGE SCALE GENOMIC DNA]</scope>
    <source>
        <strain evidence="1 2">NCTC13645</strain>
    </source>
</reference>
<evidence type="ECO:0000313" key="1">
    <source>
        <dbReference type="EMBL" id="SUP61599.1"/>
    </source>
</evidence>